<dbReference type="SUPFAM" id="SSF46966">
    <property type="entry name" value="Spectrin repeat"/>
    <property type="match status" value="1"/>
</dbReference>
<evidence type="ECO:0000313" key="2">
    <source>
        <dbReference type="EMBL" id="KAK8386671.1"/>
    </source>
</evidence>
<dbReference type="Proteomes" id="UP001487740">
    <property type="component" value="Unassembled WGS sequence"/>
</dbReference>
<dbReference type="EMBL" id="JARAKH010000030">
    <property type="protein sequence ID" value="KAK8386670.1"/>
    <property type="molecule type" value="Genomic_DNA"/>
</dbReference>
<feature type="coiled-coil region" evidence="1">
    <location>
        <begin position="1"/>
        <end position="28"/>
    </location>
</feature>
<reference evidence="2 3" key="1">
    <citation type="submission" date="2023-03" db="EMBL/GenBank/DDBJ databases">
        <title>High-quality genome of Scylla paramamosain provides insights in environmental adaptation.</title>
        <authorList>
            <person name="Zhang L."/>
        </authorList>
    </citation>
    <scope>NUCLEOTIDE SEQUENCE [LARGE SCALE GENOMIC DNA]</scope>
    <source>
        <strain evidence="2">LZ_2023a</strain>
        <tissue evidence="2">Muscle</tissue>
    </source>
</reference>
<dbReference type="EMBL" id="JARAKH010000030">
    <property type="protein sequence ID" value="KAK8386671.1"/>
    <property type="molecule type" value="Genomic_DNA"/>
</dbReference>
<name>A0AAW0TH45_SCYPA</name>
<evidence type="ECO:0000313" key="3">
    <source>
        <dbReference type="Proteomes" id="UP001487740"/>
    </source>
</evidence>
<accession>A0AAW0TH45</accession>
<gene>
    <name evidence="2" type="ORF">O3P69_017849</name>
</gene>
<dbReference type="AlphaFoldDB" id="A0AAW0TH45"/>
<proteinExistence type="predicted"/>
<sequence length="447" mass="51556">MNMMEEQIEKAEKVISTVESQRDTYEDLLKRGKKLLLNPNKAPFITDLIEKMERTWIEANEQSKLRLAVLTNTAKDWEKYDEMRASINEPLEKLESELKRYRKYYDPVMGAKKLTQKKGVLEENKKIADEMFEGIQSCYKTIMVLAGDDKKEFLDREVSEVEEKKTVIDNCIETLTKLQDYNDALSKAVNHAKDLEDWAGPTNRKLKEITTDPDMSPENRVKEILILQEQAKEKLPQLDPLDEDYKKLLTEEDLEKSETAKNTLQTWQEIKEFVREMCEELDKEAGSISSDQKLYADYLCGVKEFKPWMEATEAKIKEALPKPDSLESALTLLEACKVFDAECLVEKEKLDAAGKARENMEKASSTENEVAPLCNRWEAVKKVSVERVERAEALVTTWEDLKKTTEDLTLKMGDVPAKEDPNLEELEKTFNAIKELFGRKKEILASV</sequence>
<keyword evidence="3" id="KW-1185">Reference proteome</keyword>
<dbReference type="Gene3D" id="1.20.58.60">
    <property type="match status" value="2"/>
</dbReference>
<organism evidence="2 3">
    <name type="scientific">Scylla paramamosain</name>
    <name type="common">Mud crab</name>
    <dbReference type="NCBI Taxonomy" id="85552"/>
    <lineage>
        <taxon>Eukaryota</taxon>
        <taxon>Metazoa</taxon>
        <taxon>Ecdysozoa</taxon>
        <taxon>Arthropoda</taxon>
        <taxon>Crustacea</taxon>
        <taxon>Multicrustacea</taxon>
        <taxon>Malacostraca</taxon>
        <taxon>Eumalacostraca</taxon>
        <taxon>Eucarida</taxon>
        <taxon>Decapoda</taxon>
        <taxon>Pleocyemata</taxon>
        <taxon>Brachyura</taxon>
        <taxon>Eubrachyura</taxon>
        <taxon>Portunoidea</taxon>
        <taxon>Portunidae</taxon>
        <taxon>Portuninae</taxon>
        <taxon>Scylla</taxon>
    </lineage>
</organism>
<keyword evidence="1" id="KW-0175">Coiled coil</keyword>
<protein>
    <submittedName>
        <fullName evidence="2">Uncharacterized protein</fullName>
    </submittedName>
</protein>
<comment type="caution">
    <text evidence="2">The sequence shown here is derived from an EMBL/GenBank/DDBJ whole genome shotgun (WGS) entry which is preliminary data.</text>
</comment>
<evidence type="ECO:0000256" key="1">
    <source>
        <dbReference type="SAM" id="Coils"/>
    </source>
</evidence>